<dbReference type="InterPro" id="IPR052702">
    <property type="entry name" value="MscS-like_channel"/>
</dbReference>
<dbReference type="Pfam" id="PF21088">
    <property type="entry name" value="MS_channel_1st"/>
    <property type="match status" value="1"/>
</dbReference>
<keyword evidence="6 7" id="KW-0472">Membrane</keyword>
<organism evidence="9 10">
    <name type="scientific">Calothrix parasitica NIES-267</name>
    <dbReference type="NCBI Taxonomy" id="1973488"/>
    <lineage>
        <taxon>Bacteria</taxon>
        <taxon>Bacillati</taxon>
        <taxon>Cyanobacteriota</taxon>
        <taxon>Cyanophyceae</taxon>
        <taxon>Nostocales</taxon>
        <taxon>Calotrichaceae</taxon>
        <taxon>Calothrix</taxon>
    </lineage>
</organism>
<evidence type="ECO:0000256" key="6">
    <source>
        <dbReference type="ARBA" id="ARBA00023136"/>
    </source>
</evidence>
<dbReference type="PANTHER" id="PTHR30347">
    <property type="entry name" value="POTASSIUM CHANNEL RELATED"/>
    <property type="match status" value="1"/>
</dbReference>
<feature type="domain" description="Cyclic nucleotide-binding" evidence="8">
    <location>
        <begin position="373"/>
        <end position="490"/>
    </location>
</feature>
<dbReference type="InterPro" id="IPR018488">
    <property type="entry name" value="cNMP-bd_CS"/>
</dbReference>
<comment type="similarity">
    <text evidence="2">Belongs to the MscS (TC 1.A.23) family.</text>
</comment>
<proteinExistence type="inferred from homology"/>
<dbReference type="PANTHER" id="PTHR30347:SF1">
    <property type="entry name" value="MECHANOSENSITIVE CHANNEL MSCK"/>
    <property type="match status" value="1"/>
</dbReference>
<evidence type="ECO:0000256" key="7">
    <source>
        <dbReference type="SAM" id="Phobius"/>
    </source>
</evidence>
<reference evidence="9 10" key="1">
    <citation type="submission" date="2017-06" db="EMBL/GenBank/DDBJ databases">
        <title>Genome sequencing of cyanobaciteial culture collection at National Institute for Environmental Studies (NIES).</title>
        <authorList>
            <person name="Hirose Y."/>
            <person name="Shimura Y."/>
            <person name="Fujisawa T."/>
            <person name="Nakamura Y."/>
            <person name="Kawachi M."/>
        </authorList>
    </citation>
    <scope>NUCLEOTIDE SEQUENCE [LARGE SCALE GENOMIC DNA]</scope>
    <source>
        <strain evidence="9 10">NIES-267</strain>
    </source>
</reference>
<dbReference type="Pfam" id="PF21082">
    <property type="entry name" value="MS_channel_3rd"/>
    <property type="match status" value="1"/>
</dbReference>
<evidence type="ECO:0000313" key="9">
    <source>
        <dbReference type="EMBL" id="BAY86440.1"/>
    </source>
</evidence>
<dbReference type="PROSITE" id="PS00888">
    <property type="entry name" value="CNMP_BINDING_1"/>
    <property type="match status" value="1"/>
</dbReference>
<dbReference type="InterPro" id="IPR000595">
    <property type="entry name" value="cNMP-bd_dom"/>
</dbReference>
<feature type="transmembrane region" description="Helical" evidence="7">
    <location>
        <begin position="103"/>
        <end position="123"/>
    </location>
</feature>
<dbReference type="InterPro" id="IPR014710">
    <property type="entry name" value="RmlC-like_jellyroll"/>
</dbReference>
<dbReference type="Gene3D" id="1.10.287.1260">
    <property type="match status" value="1"/>
</dbReference>
<dbReference type="CDD" id="cd00038">
    <property type="entry name" value="CAP_ED"/>
    <property type="match status" value="1"/>
</dbReference>
<dbReference type="PROSITE" id="PS50042">
    <property type="entry name" value="CNMP_BINDING_3"/>
    <property type="match status" value="1"/>
</dbReference>
<name>A0A1Z4LYZ2_9CYAN</name>
<keyword evidence="10" id="KW-1185">Reference proteome</keyword>
<keyword evidence="5 7" id="KW-1133">Transmembrane helix</keyword>
<evidence type="ECO:0000313" key="10">
    <source>
        <dbReference type="Proteomes" id="UP000218418"/>
    </source>
</evidence>
<accession>A0A1Z4LYZ2</accession>
<feature type="transmembrane region" description="Helical" evidence="7">
    <location>
        <begin position="129"/>
        <end position="149"/>
    </location>
</feature>
<evidence type="ECO:0000256" key="1">
    <source>
        <dbReference type="ARBA" id="ARBA00004651"/>
    </source>
</evidence>
<dbReference type="GO" id="GO:0005886">
    <property type="term" value="C:plasma membrane"/>
    <property type="evidence" value="ECO:0007669"/>
    <property type="project" value="UniProtKB-SubCell"/>
</dbReference>
<dbReference type="SMART" id="SM00100">
    <property type="entry name" value="cNMP"/>
    <property type="match status" value="1"/>
</dbReference>
<keyword evidence="4 7" id="KW-0812">Transmembrane</keyword>
<dbReference type="SUPFAM" id="SSF82861">
    <property type="entry name" value="Mechanosensitive channel protein MscS (YggB), transmembrane region"/>
    <property type="match status" value="1"/>
</dbReference>
<dbReference type="InterPro" id="IPR011014">
    <property type="entry name" value="MscS_channel_TM-2"/>
</dbReference>
<dbReference type="InterPro" id="IPR023408">
    <property type="entry name" value="MscS_beta-dom_sf"/>
</dbReference>
<dbReference type="Gene3D" id="3.30.70.100">
    <property type="match status" value="1"/>
</dbReference>
<dbReference type="Pfam" id="PF00924">
    <property type="entry name" value="MS_channel_2nd"/>
    <property type="match status" value="1"/>
</dbReference>
<sequence length="524" mass="58742">MILKSINYFSKLFLVEEIESVSESNIPLIILIKQWLLEELQRLGQFTNKTFNIKLFELDEKPVSLASLTKLIILAFVAYLIARLLREFIRRTILNRFGLDRGTLEAVAAVIGYLLTGFGFLIVLEISGINLSSLTVIAGVLGIGVGFGFQQLAANFISGITLLFEQPIKVGDLIQIDGLLGIVENISIRSTAIKLLNGTFVIIPNSDFIQNKIINLSYGKSKCPVEVTIELAYGNDTTLVTEAMLAAARQQKNIVSEPPPKVLFQTFSSNLKFKLVAWINNPLGLNSVISDLNFAIESEFEVRGIKIVSPYQQEVKIKNPQEVISNLQSSTSLPQELTSCFPVPANKPVSISKKLRKSLQGETLKDLLPKISYFQNCTKEQIRQLIEDGYRQFFPQNTIICHEGDPGNSFYVILSGMVEIFSEKLDKHITNRESGEFVGEMALLMGIPRSASIRTLEDTTLFVVDRDNLQKLLSNYPQLADQISVEIANRRESLESLSIFPEKIDSEQTVLNWVRKRLNSIFEI</sequence>
<dbReference type="InterPro" id="IPR010920">
    <property type="entry name" value="LSM_dom_sf"/>
</dbReference>
<dbReference type="Gene3D" id="2.30.30.60">
    <property type="match status" value="1"/>
</dbReference>
<dbReference type="GO" id="GO:0055085">
    <property type="term" value="P:transmembrane transport"/>
    <property type="evidence" value="ECO:0007669"/>
    <property type="project" value="InterPro"/>
</dbReference>
<dbReference type="Pfam" id="PF00027">
    <property type="entry name" value="cNMP_binding"/>
    <property type="match status" value="1"/>
</dbReference>
<keyword evidence="3" id="KW-1003">Cell membrane</keyword>
<dbReference type="AlphaFoldDB" id="A0A1Z4LYZ2"/>
<dbReference type="PROSITE" id="PS00889">
    <property type="entry name" value="CNMP_BINDING_2"/>
    <property type="match status" value="1"/>
</dbReference>
<dbReference type="InterPro" id="IPR011066">
    <property type="entry name" value="MscS_channel_C_sf"/>
</dbReference>
<dbReference type="SUPFAM" id="SSF82689">
    <property type="entry name" value="Mechanosensitive channel protein MscS (YggB), C-terminal domain"/>
    <property type="match status" value="1"/>
</dbReference>
<dbReference type="InterPro" id="IPR049142">
    <property type="entry name" value="MS_channel_1st"/>
</dbReference>
<protein>
    <submittedName>
        <fullName evidence="9">Small-conductance mechanosensitive channel</fullName>
    </submittedName>
</protein>
<dbReference type="InterPro" id="IPR049278">
    <property type="entry name" value="MS_channel_C"/>
</dbReference>
<evidence type="ECO:0000256" key="5">
    <source>
        <dbReference type="ARBA" id="ARBA00022989"/>
    </source>
</evidence>
<dbReference type="SUPFAM" id="SSF51206">
    <property type="entry name" value="cAMP-binding domain-like"/>
    <property type="match status" value="1"/>
</dbReference>
<comment type="subcellular location">
    <subcellularLocation>
        <location evidence="1">Cell membrane</location>
        <topology evidence="1">Multi-pass membrane protein</topology>
    </subcellularLocation>
</comment>
<dbReference type="Proteomes" id="UP000218418">
    <property type="component" value="Chromosome"/>
</dbReference>
<dbReference type="Gene3D" id="2.60.120.10">
    <property type="entry name" value="Jelly Rolls"/>
    <property type="match status" value="1"/>
</dbReference>
<evidence type="ECO:0000256" key="3">
    <source>
        <dbReference type="ARBA" id="ARBA00022475"/>
    </source>
</evidence>
<dbReference type="InterPro" id="IPR006685">
    <property type="entry name" value="MscS_channel_2nd"/>
</dbReference>
<dbReference type="SUPFAM" id="SSF50182">
    <property type="entry name" value="Sm-like ribonucleoproteins"/>
    <property type="match status" value="1"/>
</dbReference>
<evidence type="ECO:0000256" key="2">
    <source>
        <dbReference type="ARBA" id="ARBA00008017"/>
    </source>
</evidence>
<dbReference type="EMBL" id="AP018227">
    <property type="protein sequence ID" value="BAY86440.1"/>
    <property type="molecule type" value="Genomic_DNA"/>
</dbReference>
<dbReference type="InterPro" id="IPR018490">
    <property type="entry name" value="cNMP-bd_dom_sf"/>
</dbReference>
<feature type="transmembrane region" description="Helical" evidence="7">
    <location>
        <begin position="63"/>
        <end position="82"/>
    </location>
</feature>
<gene>
    <name evidence="9" type="ORF">NIES267_59480</name>
</gene>
<evidence type="ECO:0000256" key="4">
    <source>
        <dbReference type="ARBA" id="ARBA00022692"/>
    </source>
</evidence>
<evidence type="ECO:0000259" key="8">
    <source>
        <dbReference type="PROSITE" id="PS50042"/>
    </source>
</evidence>